<organism evidence="2 3">
    <name type="scientific">Atta colombica</name>
    <dbReference type="NCBI Taxonomy" id="520822"/>
    <lineage>
        <taxon>Eukaryota</taxon>
        <taxon>Metazoa</taxon>
        <taxon>Ecdysozoa</taxon>
        <taxon>Arthropoda</taxon>
        <taxon>Hexapoda</taxon>
        <taxon>Insecta</taxon>
        <taxon>Pterygota</taxon>
        <taxon>Neoptera</taxon>
        <taxon>Endopterygota</taxon>
        <taxon>Hymenoptera</taxon>
        <taxon>Apocrita</taxon>
        <taxon>Aculeata</taxon>
        <taxon>Formicoidea</taxon>
        <taxon>Formicidae</taxon>
        <taxon>Myrmicinae</taxon>
        <taxon>Atta</taxon>
    </lineage>
</organism>
<name>A0A151HYG6_9HYME</name>
<dbReference type="AlphaFoldDB" id="A0A151HYG6"/>
<dbReference type="EMBL" id="KQ976724">
    <property type="protein sequence ID" value="KYM76641.1"/>
    <property type="molecule type" value="Genomic_DNA"/>
</dbReference>
<evidence type="ECO:0000313" key="2">
    <source>
        <dbReference type="EMBL" id="KYM76641.1"/>
    </source>
</evidence>
<reference evidence="2 3" key="1">
    <citation type="submission" date="2015-09" db="EMBL/GenBank/DDBJ databases">
        <title>Atta colombica WGS genome.</title>
        <authorList>
            <person name="Nygaard S."/>
            <person name="Hu H."/>
            <person name="Boomsma J."/>
            <person name="Zhang G."/>
        </authorList>
    </citation>
    <scope>NUCLEOTIDE SEQUENCE [LARGE SCALE GENOMIC DNA]</scope>
    <source>
        <strain evidence="2">Treedump-2</strain>
        <tissue evidence="2">Whole body</tissue>
    </source>
</reference>
<sequence length="90" mass="10457">MGTNLTKQSRVSRVLHFKDTWLLKSVLIGAYATNAICKGRSTVLLKEATQRDVERERRQRMEAEARVREATAEAERARSRIHHLQRELAR</sequence>
<evidence type="ECO:0000256" key="1">
    <source>
        <dbReference type="SAM" id="MobiDB-lite"/>
    </source>
</evidence>
<evidence type="ECO:0000313" key="3">
    <source>
        <dbReference type="Proteomes" id="UP000078540"/>
    </source>
</evidence>
<feature type="region of interest" description="Disordered" evidence="1">
    <location>
        <begin position="55"/>
        <end position="90"/>
    </location>
</feature>
<proteinExistence type="predicted"/>
<dbReference type="Proteomes" id="UP000078540">
    <property type="component" value="Unassembled WGS sequence"/>
</dbReference>
<keyword evidence="3" id="KW-1185">Reference proteome</keyword>
<accession>A0A151HYG6</accession>
<gene>
    <name evidence="2" type="ORF">ALC53_12936</name>
</gene>
<protein>
    <submittedName>
        <fullName evidence="2">Uncharacterized protein</fullName>
    </submittedName>
</protein>